<dbReference type="CDD" id="cd18186">
    <property type="entry name" value="BTB_POZ_ZBTB_KLHL-like"/>
    <property type="match status" value="1"/>
</dbReference>
<evidence type="ECO:0000313" key="2">
    <source>
        <dbReference type="EMBL" id="EPE27622.1"/>
    </source>
</evidence>
<protein>
    <submittedName>
        <fullName evidence="2">POZ</fullName>
    </submittedName>
</protein>
<dbReference type="PANTHER" id="PTHR47843">
    <property type="entry name" value="BTB DOMAIN-CONTAINING PROTEIN-RELATED"/>
    <property type="match status" value="1"/>
</dbReference>
<dbReference type="EMBL" id="KE145369">
    <property type="protein sequence ID" value="EPE27622.1"/>
    <property type="molecule type" value="Genomic_DNA"/>
</dbReference>
<dbReference type="SUPFAM" id="SSF54695">
    <property type="entry name" value="POZ domain"/>
    <property type="match status" value="1"/>
</dbReference>
<dbReference type="GeneID" id="19463468"/>
<dbReference type="Pfam" id="PF00651">
    <property type="entry name" value="BTB"/>
    <property type="match status" value="1"/>
</dbReference>
<dbReference type="InterPro" id="IPR011333">
    <property type="entry name" value="SKP1/BTB/POZ_sf"/>
</dbReference>
<name>S3CM73_GLAL2</name>
<dbReference type="KEGG" id="glz:GLAREA_04413"/>
<dbReference type="OrthoDB" id="194443at2759"/>
<dbReference type="AlphaFoldDB" id="S3CM73"/>
<keyword evidence="3" id="KW-1185">Reference proteome</keyword>
<organism evidence="2 3">
    <name type="scientific">Glarea lozoyensis (strain ATCC 20868 / MF5171)</name>
    <dbReference type="NCBI Taxonomy" id="1116229"/>
    <lineage>
        <taxon>Eukaryota</taxon>
        <taxon>Fungi</taxon>
        <taxon>Dikarya</taxon>
        <taxon>Ascomycota</taxon>
        <taxon>Pezizomycotina</taxon>
        <taxon>Leotiomycetes</taxon>
        <taxon>Helotiales</taxon>
        <taxon>Helotiaceae</taxon>
        <taxon>Glarea</taxon>
    </lineage>
</organism>
<accession>S3CM73</accession>
<dbReference type="InterPro" id="IPR000210">
    <property type="entry name" value="BTB/POZ_dom"/>
</dbReference>
<dbReference type="STRING" id="1116229.S3CM73"/>
<gene>
    <name evidence="2" type="ORF">GLAREA_04413</name>
</gene>
<evidence type="ECO:0000259" key="1">
    <source>
        <dbReference type="PROSITE" id="PS50097"/>
    </source>
</evidence>
<dbReference type="PROSITE" id="PS50097">
    <property type="entry name" value="BTB"/>
    <property type="match status" value="1"/>
</dbReference>
<dbReference type="HOGENOM" id="CLU_1107229_0_0_1"/>
<dbReference type="Proteomes" id="UP000016922">
    <property type="component" value="Unassembled WGS sequence"/>
</dbReference>
<feature type="domain" description="BTB" evidence="1">
    <location>
        <begin position="22"/>
        <end position="93"/>
    </location>
</feature>
<proteinExistence type="predicted"/>
<reference evidence="2 3" key="1">
    <citation type="journal article" date="2013" name="BMC Genomics">
        <title>Genomics-driven discovery of the pneumocandin biosynthetic gene cluster in the fungus Glarea lozoyensis.</title>
        <authorList>
            <person name="Chen L."/>
            <person name="Yue Q."/>
            <person name="Zhang X."/>
            <person name="Xiang M."/>
            <person name="Wang C."/>
            <person name="Li S."/>
            <person name="Che Y."/>
            <person name="Ortiz-Lopez F.J."/>
            <person name="Bills G.F."/>
            <person name="Liu X."/>
            <person name="An Z."/>
        </authorList>
    </citation>
    <scope>NUCLEOTIDE SEQUENCE [LARGE SCALE GENOMIC DNA]</scope>
    <source>
        <strain evidence="3">ATCC 20868 / MF5171</strain>
    </source>
</reference>
<sequence>MAPIAPPKKLELTELIDMLRGPYVEIEVGEKPDSKIFNLPKLVLCHYSPYFDRCFNGGFKEATEQKLHLPEDNVKFFEPLMNYMIQGKVPEEMLFGGWPTDRTGRVRGREIWKWEMTCVKFMEYSDKYGLGAIACDLLYSFMDRAWRPHNDFKRVWACPPAEAISAIFRFAPAGHPLRALAVSGACYKSIPGPHDCDRKTAKYTCPKECLNFEQNYDGFAAEMVLLLRSEINKQKNFIWSSDLRYDQKPLD</sequence>
<evidence type="ECO:0000313" key="3">
    <source>
        <dbReference type="Proteomes" id="UP000016922"/>
    </source>
</evidence>
<dbReference type="RefSeq" id="XP_008084981.1">
    <property type="nucleotide sequence ID" value="XM_008086790.1"/>
</dbReference>
<dbReference type="Gene3D" id="3.30.710.10">
    <property type="entry name" value="Potassium Channel Kv1.1, Chain A"/>
    <property type="match status" value="1"/>
</dbReference>